<proteinExistence type="predicted"/>
<dbReference type="EMBL" id="SETE01000007">
    <property type="protein sequence ID" value="RYM32086.1"/>
    <property type="molecule type" value="Genomic_DNA"/>
</dbReference>
<evidence type="ECO:0000256" key="1">
    <source>
        <dbReference type="SAM" id="SignalP"/>
    </source>
</evidence>
<reference evidence="3 4" key="1">
    <citation type="submission" date="2019-02" db="EMBL/GenBank/DDBJ databases">
        <title>Genome sequence of the sea-ice species Brumimicrobium glaciale.</title>
        <authorList>
            <person name="Bowman J.P."/>
        </authorList>
    </citation>
    <scope>NUCLEOTIDE SEQUENCE [LARGE SCALE GENOMIC DNA]</scope>
    <source>
        <strain evidence="3 4">IC156</strain>
    </source>
</reference>
<gene>
    <name evidence="3" type="ORF">ERX46_15500</name>
</gene>
<name>A0A4V1WF62_9FLAO</name>
<evidence type="ECO:0000259" key="2">
    <source>
        <dbReference type="Pfam" id="PF09832"/>
    </source>
</evidence>
<feature type="chain" id="PRO_5020979841" evidence="1">
    <location>
        <begin position="21"/>
        <end position="148"/>
    </location>
</feature>
<feature type="signal peptide" evidence="1">
    <location>
        <begin position="1"/>
        <end position="20"/>
    </location>
</feature>
<dbReference type="RefSeq" id="WP_130094774.1">
    <property type="nucleotide sequence ID" value="NZ_SETE01000007.1"/>
</dbReference>
<keyword evidence="4" id="KW-1185">Reference proteome</keyword>
<evidence type="ECO:0000313" key="3">
    <source>
        <dbReference type="EMBL" id="RYM32086.1"/>
    </source>
</evidence>
<organism evidence="3 4">
    <name type="scientific">Brumimicrobium glaciale</name>
    <dbReference type="NCBI Taxonomy" id="200475"/>
    <lineage>
        <taxon>Bacteria</taxon>
        <taxon>Pseudomonadati</taxon>
        <taxon>Bacteroidota</taxon>
        <taxon>Flavobacteriia</taxon>
        <taxon>Flavobacteriales</taxon>
        <taxon>Crocinitomicaceae</taxon>
        <taxon>Brumimicrobium</taxon>
    </lineage>
</organism>
<dbReference type="Pfam" id="PF09832">
    <property type="entry name" value="DUF2059"/>
    <property type="match status" value="1"/>
</dbReference>
<comment type="caution">
    <text evidence="3">The sequence shown here is derived from an EMBL/GenBank/DDBJ whole genome shotgun (WGS) entry which is preliminary data.</text>
</comment>
<dbReference type="InterPro" id="IPR018637">
    <property type="entry name" value="DUF2059"/>
</dbReference>
<dbReference type="OrthoDB" id="1143459at2"/>
<dbReference type="Proteomes" id="UP000293952">
    <property type="component" value="Unassembled WGS sequence"/>
</dbReference>
<feature type="domain" description="DUF2059" evidence="2">
    <location>
        <begin position="79"/>
        <end position="137"/>
    </location>
</feature>
<protein>
    <submittedName>
        <fullName evidence="3">DUF2059 domain-containing protein</fullName>
    </submittedName>
</protein>
<sequence length="148" mass="17491">MTKVLTFISILFLFSFSTFGQVDKEYSKTLKKMFEVSGTNESYQAAIQQMFTMFKQQYPDVGEEIWNDFEKEFSKTSIDELTEMLVPIYSKYMTKEDLKELIKFYQTPVGKKFAKNTPFIMQESMQVGQEWGMKIGEEFEKKMKARGY</sequence>
<accession>A0A4V1WF62</accession>
<evidence type="ECO:0000313" key="4">
    <source>
        <dbReference type="Proteomes" id="UP000293952"/>
    </source>
</evidence>
<keyword evidence="1" id="KW-0732">Signal</keyword>
<dbReference type="AlphaFoldDB" id="A0A4V1WF62"/>